<dbReference type="PIRSF" id="PIRSF011396">
    <property type="entry name" value="Trp_halogenase"/>
    <property type="match status" value="1"/>
</dbReference>
<gene>
    <name evidence="1" type="ORF">RC083_08995</name>
</gene>
<name>A0ABU1BD82_PSEHA</name>
<evidence type="ECO:0000313" key="1">
    <source>
        <dbReference type="EMBL" id="MDQ9091726.1"/>
    </source>
</evidence>
<protein>
    <submittedName>
        <fullName evidence="1">Tryptophan 7-halogenase</fullName>
    </submittedName>
</protein>
<dbReference type="PANTHER" id="PTHR43747:SF4">
    <property type="entry name" value="FLAVIN-DEPENDENT TRYPTOPHAN HALOGENASE"/>
    <property type="match status" value="1"/>
</dbReference>
<comment type="caution">
    <text evidence="1">The sequence shown here is derived from an EMBL/GenBank/DDBJ whole genome shotgun (WGS) entry which is preliminary data.</text>
</comment>
<dbReference type="PANTHER" id="PTHR43747">
    <property type="entry name" value="FAD-BINDING PROTEIN"/>
    <property type="match status" value="1"/>
</dbReference>
<evidence type="ECO:0000313" key="2">
    <source>
        <dbReference type="Proteomes" id="UP001226574"/>
    </source>
</evidence>
<dbReference type="InterPro" id="IPR050816">
    <property type="entry name" value="Flavin-dep_Halogenase_NPB"/>
</dbReference>
<dbReference type="InterPro" id="IPR036188">
    <property type="entry name" value="FAD/NAD-bd_sf"/>
</dbReference>
<dbReference type="Pfam" id="PF04820">
    <property type="entry name" value="Trp_halogenase"/>
    <property type="match status" value="1"/>
</dbReference>
<dbReference type="Proteomes" id="UP001226574">
    <property type="component" value="Unassembled WGS sequence"/>
</dbReference>
<dbReference type="InterPro" id="IPR033856">
    <property type="entry name" value="Trp_halogen"/>
</dbReference>
<dbReference type="EMBL" id="JAVIFY010000005">
    <property type="protein sequence ID" value="MDQ9091726.1"/>
    <property type="molecule type" value="Genomic_DNA"/>
</dbReference>
<dbReference type="Gene3D" id="3.50.50.60">
    <property type="entry name" value="FAD/NAD(P)-binding domain"/>
    <property type="match status" value="1"/>
</dbReference>
<keyword evidence="2" id="KW-1185">Reference proteome</keyword>
<sequence length="506" mass="57049">MNSSPLKKINNLVIVGGGTTGWMTAAALSQHFKGQAITITVVESTVLGTVGVGEATIPTLRRFCNALGYSDDDIIKATNATCKLGIEFQDWYQLGSRFIHPFGLYGQSTKEVPFHHYWLRAKQHGHHVPLSAYSLGANLARQNKFSPQQKPPTNQLEVFDWAYHFDASLFANLMKKHALSLGVKLIDKQVTQITVAQNSQQISQLLFSDNSRLQGDFFIDCSGFKGLLLQQALQVPYINWSQWLVCDRAFAVQTHSHKHINARTIAKAHSAGWQWQIPLQNRTGNGIVYSSKYCTDQQALNTLEGSLTEAMINEPKALSFTPGRCKQAWQGNCIAIGLAAGFLEPLESTSIALVETAIARIQQLLPTGQYTAQTQKQFNDTTALEYEHVRDFIILHYKLNQRTDSAMWQYCRDMPIPTSLAQKMQVFKDTGHVLPRAWEMFGKDSWLAIFDGFNYLPEHYHPRADNMPAQYLIEQLNFMQNTITTLTQQTPTHSEFLSKFTQSTCY</sequence>
<organism evidence="1 2">
    <name type="scientific">Pseudoalteromonas haloplanktis</name>
    <name type="common">Alteromonas haloplanktis</name>
    <dbReference type="NCBI Taxonomy" id="228"/>
    <lineage>
        <taxon>Bacteria</taxon>
        <taxon>Pseudomonadati</taxon>
        <taxon>Pseudomonadota</taxon>
        <taxon>Gammaproteobacteria</taxon>
        <taxon>Alteromonadales</taxon>
        <taxon>Pseudoalteromonadaceae</taxon>
        <taxon>Pseudoalteromonas</taxon>
    </lineage>
</organism>
<dbReference type="RefSeq" id="WP_309038880.1">
    <property type="nucleotide sequence ID" value="NZ_JAVIFY010000005.1"/>
</dbReference>
<proteinExistence type="predicted"/>
<reference evidence="1 2" key="1">
    <citation type="submission" date="2023-08" db="EMBL/GenBank/DDBJ databases">
        <title>Pseudoalteromonas haloplanktis LL1 genome.</title>
        <authorList>
            <person name="Wu S."/>
        </authorList>
    </citation>
    <scope>NUCLEOTIDE SEQUENCE [LARGE SCALE GENOMIC DNA]</scope>
    <source>
        <strain evidence="1 2">LL1</strain>
    </source>
</reference>
<accession>A0ABU1BD82</accession>
<dbReference type="InterPro" id="IPR006905">
    <property type="entry name" value="Flavin_halogenase"/>
</dbReference>
<dbReference type="SUPFAM" id="SSF51905">
    <property type="entry name" value="FAD/NAD(P)-binding domain"/>
    <property type="match status" value="1"/>
</dbReference>